<dbReference type="EMBL" id="AM233362">
    <property type="protein sequence ID" value="CAJ78970.1"/>
    <property type="molecule type" value="Genomic_DNA"/>
</dbReference>
<evidence type="ECO:0000313" key="2">
    <source>
        <dbReference type="EMBL" id="CAJ78970.1"/>
    </source>
</evidence>
<organism evidence="1 4">
    <name type="scientific">Francisella tularensis subsp. holarctica (strain LVS)</name>
    <dbReference type="NCBI Taxonomy" id="376619"/>
    <lineage>
        <taxon>Bacteria</taxon>
        <taxon>Pseudomonadati</taxon>
        <taxon>Pseudomonadota</taxon>
        <taxon>Gammaproteobacteria</taxon>
        <taxon>Thiotrichales</taxon>
        <taxon>Francisellaceae</taxon>
        <taxon>Francisella</taxon>
    </lineage>
</organism>
<evidence type="ECO:0000313" key="4">
    <source>
        <dbReference type="Proteomes" id="UP000031874"/>
    </source>
</evidence>
<gene>
    <name evidence="2" type="ordered locus">FTL_0530</name>
    <name evidence="1" type="ORF">AW21_1402</name>
</gene>
<dbReference type="EMBL" id="CP009694">
    <property type="protein sequence ID" value="AJI58686.1"/>
    <property type="molecule type" value="Genomic_DNA"/>
</dbReference>
<dbReference type="Proteomes" id="UP000001944">
    <property type="component" value="Chromosome"/>
</dbReference>
<evidence type="ECO:0000313" key="1">
    <source>
        <dbReference type="EMBL" id="AJI58686.1"/>
    </source>
</evidence>
<sequence length="97" mass="11043">MVMHKLSYRDNNDDLHFISIEDANKAFDQAINQITTTDGQIPEDLSFSNTQKTTNQQRLLIYKIIQKAISNLAQNNDIDFTKTYDESKPSPEPGPTP</sequence>
<dbReference type="AlphaFoldDB" id="A0AAI8FT36"/>
<reference evidence="3" key="2">
    <citation type="submission" date="2006-03" db="EMBL/GenBank/DDBJ databases">
        <title>Complete genome sequence of Francisella tularensis LVS (Live Vaccine Strain).</title>
        <authorList>
            <person name="Chain P."/>
            <person name="Larimer F."/>
            <person name="Land M."/>
            <person name="Stilwagen S."/>
            <person name="Larsson P."/>
            <person name="Bearden S."/>
            <person name="Chu M."/>
            <person name="Oyston P."/>
            <person name="Forsman M."/>
            <person name="Andersson S."/>
            <person name="Lindler L."/>
            <person name="Titball R."/>
            <person name="Garcia E."/>
        </authorList>
    </citation>
    <scope>NUCLEOTIDE SEQUENCE [LARGE SCALE GENOMIC DNA]</scope>
    <source>
        <strain evidence="3">LVS</strain>
    </source>
</reference>
<accession>A0AAI8FT36</accession>
<proteinExistence type="predicted"/>
<name>A0AAI8FT36_FRATH</name>
<reference evidence="1 4" key="3">
    <citation type="journal article" date="2015" name="Genome Announc.">
        <title>Genome sequencing of 18 francisella strains to aid in assay development and testing.</title>
        <authorList>
            <person name="Johnson S.L."/>
            <person name="Daligault H.E."/>
            <person name="Davenport K.W."/>
            <person name="Coyne S.R."/>
            <person name="Frey K.G."/>
            <person name="Koroleva G.I."/>
            <person name="Broomall S.M."/>
            <person name="Bishop-Lilly K.A."/>
            <person name="Bruce D.C."/>
            <person name="Chertkov O."/>
            <person name="Freitas T."/>
            <person name="Jaissle J."/>
            <person name="Ladner J.T."/>
            <person name="Rosenzweig C.N."/>
            <person name="Gibbons H.S."/>
            <person name="Palacios G.F."/>
            <person name="Redden C.L."/>
            <person name="Xu Y."/>
            <person name="Minogue T.D."/>
            <person name="Chain P.S."/>
        </authorList>
    </citation>
    <scope>NUCLEOTIDE SEQUENCE [LARGE SCALE GENOMIC DNA]</scope>
    <source>
        <strain evidence="1 4">LVS</strain>
    </source>
</reference>
<protein>
    <submittedName>
        <fullName evidence="1">Carbohydrate binding domain protein</fullName>
    </submittedName>
</protein>
<reference evidence="2 3" key="1">
    <citation type="submission" date="2006-02" db="EMBL/GenBank/DDBJ databases">
        <authorList>
            <consortium name="Microbial Genomics Group"/>
            <consortium name="Lawrence Livermore National Laboratory"/>
            <consortium name="and the Genome Analysis Group"/>
            <consortium name="Oak Ridge National Laboratory"/>
            <person name="Larimer F.W."/>
        </authorList>
    </citation>
    <scope>NUCLEOTIDE SEQUENCE [LARGE SCALE GENOMIC DNA]</scope>
    <source>
        <strain evidence="2 3">LVS</strain>
    </source>
</reference>
<dbReference type="Proteomes" id="UP000031874">
    <property type="component" value="Chromosome"/>
</dbReference>
<dbReference type="KEGG" id="ftl:FTL_0530"/>
<reference evidence="2" key="4">
    <citation type="submission" date="2015-02" db="EMBL/GenBank/DDBJ databases">
        <title>Complete genome sequence of Francisella tularensis LVS (Live Vaccine Strain).</title>
        <authorList>
            <person name="Chain P."/>
            <person name="Larimer F."/>
            <person name="Land M."/>
            <person name="Stilwagen S."/>
            <person name="Larsson P."/>
            <person name="Bearden S."/>
            <person name="Chu M."/>
            <person name="Oyston P."/>
            <person name="Forsman M."/>
            <person name="Andersson S."/>
            <person name="Lindler L."/>
            <person name="Titball R."/>
            <person name="Garcia E."/>
        </authorList>
    </citation>
    <scope>NUCLEOTIDE SEQUENCE</scope>
    <source>
        <strain evidence="2">LVS</strain>
    </source>
</reference>
<evidence type="ECO:0000313" key="3">
    <source>
        <dbReference type="Proteomes" id="UP000001944"/>
    </source>
</evidence>